<dbReference type="AlphaFoldDB" id="A0A1R4G2E1"/>
<sequence length="208" mass="22591">MTRDQVQSVHDDIAYMKALAQEGRQAPLLAGPIMVAAAIVFGLASVAQWTVVSGLIDVTPWAQFWIWVVAAIIFILDLMFLLNRMKAKPGYSSVGNQAVGAAWTGVGFGIFVTWLALMVIGFKTGDWFLMNLMPTIVVVAYGSAWMVAALMSRTRWMMGVALTSYAGAVVLAWFAGDQAIYLVHAVLLLLVALVPGLILMRQEPTEVV</sequence>
<evidence type="ECO:0000256" key="1">
    <source>
        <dbReference type="SAM" id="Phobius"/>
    </source>
</evidence>
<gene>
    <name evidence="2" type="ORF">FM111_08850</name>
</gene>
<reference evidence="2 3" key="1">
    <citation type="submission" date="2017-02" db="EMBL/GenBank/DDBJ databases">
        <authorList>
            <person name="Peterson S.W."/>
        </authorList>
    </citation>
    <scope>NUCLEOTIDE SEQUENCE [LARGE SCALE GENOMIC DNA]</scope>
    <source>
        <strain evidence="2 3">3F5N</strain>
    </source>
</reference>
<feature type="transmembrane region" description="Helical" evidence="1">
    <location>
        <begin position="26"/>
        <end position="52"/>
    </location>
</feature>
<feature type="transmembrane region" description="Helical" evidence="1">
    <location>
        <begin position="64"/>
        <end position="82"/>
    </location>
</feature>
<keyword evidence="1" id="KW-0812">Transmembrane</keyword>
<keyword evidence="1" id="KW-1133">Transmembrane helix</keyword>
<proteinExistence type="predicted"/>
<dbReference type="RefSeq" id="WP_087140619.1">
    <property type="nucleotide sequence ID" value="NZ_FUIE01000046.1"/>
</dbReference>
<feature type="transmembrane region" description="Helical" evidence="1">
    <location>
        <begin position="156"/>
        <end position="175"/>
    </location>
</feature>
<accession>A0A1R4G2E1</accession>
<evidence type="ECO:0000313" key="3">
    <source>
        <dbReference type="Proteomes" id="UP000195766"/>
    </source>
</evidence>
<feature type="transmembrane region" description="Helical" evidence="1">
    <location>
        <begin position="102"/>
        <end position="122"/>
    </location>
</feature>
<dbReference type="Proteomes" id="UP000195766">
    <property type="component" value="Unassembled WGS sequence"/>
</dbReference>
<protein>
    <submittedName>
        <fullName evidence="2">Uncharacterized protein</fullName>
    </submittedName>
</protein>
<feature type="transmembrane region" description="Helical" evidence="1">
    <location>
        <begin position="181"/>
        <end position="200"/>
    </location>
</feature>
<name>A0A1R4G2E1_BREDI</name>
<dbReference type="EMBL" id="FUIE01000046">
    <property type="protein sequence ID" value="SJM62328.1"/>
    <property type="molecule type" value="Genomic_DNA"/>
</dbReference>
<keyword evidence="1" id="KW-0472">Membrane</keyword>
<feature type="transmembrane region" description="Helical" evidence="1">
    <location>
        <begin position="128"/>
        <end position="149"/>
    </location>
</feature>
<organism evidence="2 3">
    <name type="scientific">Brevundimonas diminuta 3F5N</name>
    <dbReference type="NCBI Taxonomy" id="1255603"/>
    <lineage>
        <taxon>Bacteria</taxon>
        <taxon>Pseudomonadati</taxon>
        <taxon>Pseudomonadota</taxon>
        <taxon>Alphaproteobacteria</taxon>
        <taxon>Caulobacterales</taxon>
        <taxon>Caulobacteraceae</taxon>
        <taxon>Brevundimonas</taxon>
    </lineage>
</organism>
<dbReference type="OrthoDB" id="7618329at2"/>
<evidence type="ECO:0000313" key="2">
    <source>
        <dbReference type="EMBL" id="SJM62328.1"/>
    </source>
</evidence>